<keyword evidence="4" id="KW-0378">Hydrolase</keyword>
<dbReference type="PANTHER" id="PTHR11086">
    <property type="entry name" value="DEOXYCYTIDYLATE DEAMINASE-RELATED"/>
    <property type="match status" value="1"/>
</dbReference>
<name>A0A1H8PUM1_9FIRM</name>
<dbReference type="Pfam" id="PF00383">
    <property type="entry name" value="dCMP_cyt_deam_1"/>
    <property type="match status" value="1"/>
</dbReference>
<dbReference type="AlphaFoldDB" id="A0A1H8PUM1"/>
<dbReference type="PROSITE" id="PS51747">
    <property type="entry name" value="CYT_DCMP_DEAMINASES_2"/>
    <property type="match status" value="1"/>
</dbReference>
<feature type="binding site" evidence="7">
    <location>
        <position position="112"/>
    </location>
    <ligand>
        <name>Zn(2+)</name>
        <dbReference type="ChEBI" id="CHEBI:29105"/>
        <note>catalytic</note>
    </ligand>
</feature>
<dbReference type="EMBL" id="FODY01000002">
    <property type="protein sequence ID" value="SEO45438.1"/>
    <property type="molecule type" value="Genomic_DNA"/>
</dbReference>
<dbReference type="InterPro" id="IPR035105">
    <property type="entry name" value="Deoxycytidylate_deaminase_dom"/>
</dbReference>
<organism evidence="9 10">
    <name type="scientific">Propionispora vibrioides</name>
    <dbReference type="NCBI Taxonomy" id="112903"/>
    <lineage>
        <taxon>Bacteria</taxon>
        <taxon>Bacillati</taxon>
        <taxon>Bacillota</taxon>
        <taxon>Negativicutes</taxon>
        <taxon>Selenomonadales</taxon>
        <taxon>Sporomusaceae</taxon>
        <taxon>Propionispora</taxon>
    </lineage>
</organism>
<dbReference type="PANTHER" id="PTHR11086:SF18">
    <property type="entry name" value="DEOXYCYTIDYLATE DEAMINASE"/>
    <property type="match status" value="1"/>
</dbReference>
<dbReference type="Proteomes" id="UP000198847">
    <property type="component" value="Unassembled WGS sequence"/>
</dbReference>
<feature type="binding site" evidence="7">
    <location>
        <position position="109"/>
    </location>
    <ligand>
        <name>Zn(2+)</name>
        <dbReference type="ChEBI" id="CHEBI:29105"/>
        <note>catalytic</note>
    </ligand>
</feature>
<proteinExistence type="inferred from homology"/>
<dbReference type="STRING" id="112903.SAMN04490178_10284"/>
<dbReference type="PROSITE" id="PS00903">
    <property type="entry name" value="CYT_DCMP_DEAMINASES_1"/>
    <property type="match status" value="1"/>
</dbReference>
<dbReference type="PIRSF" id="PIRSF006019">
    <property type="entry name" value="dCMP_deaminase"/>
    <property type="match status" value="1"/>
</dbReference>
<evidence type="ECO:0000256" key="5">
    <source>
        <dbReference type="ARBA" id="ARBA00022833"/>
    </source>
</evidence>
<evidence type="ECO:0000256" key="3">
    <source>
        <dbReference type="ARBA" id="ARBA00022723"/>
    </source>
</evidence>
<keyword evidence="5 7" id="KW-0862">Zinc</keyword>
<dbReference type="GO" id="GO:0006220">
    <property type="term" value="P:pyrimidine nucleotide metabolic process"/>
    <property type="evidence" value="ECO:0007669"/>
    <property type="project" value="InterPro"/>
</dbReference>
<evidence type="ECO:0000256" key="2">
    <source>
        <dbReference type="ARBA" id="ARBA00006576"/>
    </source>
</evidence>
<feature type="domain" description="CMP/dCMP-type deaminase" evidence="8">
    <location>
        <begin position="8"/>
        <end position="146"/>
    </location>
</feature>
<dbReference type="InterPro" id="IPR016473">
    <property type="entry name" value="dCMP_deaminase"/>
</dbReference>
<sequence>MSDRDRPSWDRYFMEMARVAATRSTCLRRQVGAAIVKDKRLLTTGYNGAPQGIRHCSETGCLRQAANIPSGERHELCRGTHAEQNAIVQAAFHGVEIEGATLYCTHQPCSVCTKMIINAGIRRIVFENGYPDQLAVDMLEEAGIVYEQLR</sequence>
<evidence type="ECO:0000256" key="6">
    <source>
        <dbReference type="PIRSR" id="PIRSR006019-1"/>
    </source>
</evidence>
<keyword evidence="3 7" id="KW-0479">Metal-binding</keyword>
<feature type="active site" description="Proton donor" evidence="6">
    <location>
        <position position="83"/>
    </location>
</feature>
<comment type="cofactor">
    <cofactor evidence="1 7">
        <name>Zn(2+)</name>
        <dbReference type="ChEBI" id="CHEBI:29105"/>
    </cofactor>
</comment>
<evidence type="ECO:0000256" key="1">
    <source>
        <dbReference type="ARBA" id="ARBA00001947"/>
    </source>
</evidence>
<feature type="binding site" evidence="7">
    <location>
        <position position="81"/>
    </location>
    <ligand>
        <name>Zn(2+)</name>
        <dbReference type="ChEBI" id="CHEBI:29105"/>
        <note>catalytic</note>
    </ligand>
</feature>
<dbReference type="InterPro" id="IPR016193">
    <property type="entry name" value="Cytidine_deaminase-like"/>
</dbReference>
<evidence type="ECO:0000259" key="8">
    <source>
        <dbReference type="PROSITE" id="PS51747"/>
    </source>
</evidence>
<dbReference type="InterPro" id="IPR002125">
    <property type="entry name" value="CMP_dCMP_dom"/>
</dbReference>
<dbReference type="SUPFAM" id="SSF53927">
    <property type="entry name" value="Cytidine deaminase-like"/>
    <property type="match status" value="1"/>
</dbReference>
<evidence type="ECO:0000313" key="9">
    <source>
        <dbReference type="EMBL" id="SEO45438.1"/>
    </source>
</evidence>
<dbReference type="GO" id="GO:0004132">
    <property type="term" value="F:dCMP deaminase activity"/>
    <property type="evidence" value="ECO:0007669"/>
    <property type="project" value="InterPro"/>
</dbReference>
<dbReference type="InterPro" id="IPR016192">
    <property type="entry name" value="APOBEC/CMP_deaminase_Zn-bd"/>
</dbReference>
<gene>
    <name evidence="9" type="ORF">SAMN04490178_10284</name>
</gene>
<dbReference type="GO" id="GO:0008270">
    <property type="term" value="F:zinc ion binding"/>
    <property type="evidence" value="ECO:0007669"/>
    <property type="project" value="InterPro"/>
</dbReference>
<protein>
    <submittedName>
        <fullName evidence="9">dCMP deaminase</fullName>
    </submittedName>
</protein>
<reference evidence="9 10" key="1">
    <citation type="submission" date="2016-10" db="EMBL/GenBank/DDBJ databases">
        <authorList>
            <person name="de Groot N.N."/>
        </authorList>
    </citation>
    <scope>NUCLEOTIDE SEQUENCE [LARGE SCALE GENOMIC DNA]</scope>
    <source>
        <strain evidence="9 10">DSM 13305</strain>
    </source>
</reference>
<evidence type="ECO:0000313" key="10">
    <source>
        <dbReference type="Proteomes" id="UP000198847"/>
    </source>
</evidence>
<evidence type="ECO:0000256" key="4">
    <source>
        <dbReference type="ARBA" id="ARBA00022801"/>
    </source>
</evidence>
<dbReference type="GO" id="GO:0005737">
    <property type="term" value="C:cytoplasm"/>
    <property type="evidence" value="ECO:0007669"/>
    <property type="project" value="TreeGrafter"/>
</dbReference>
<comment type="similarity">
    <text evidence="2">Belongs to the cytidine and deoxycytidylate deaminase family.</text>
</comment>
<evidence type="ECO:0000256" key="7">
    <source>
        <dbReference type="PIRSR" id="PIRSR006019-2"/>
    </source>
</evidence>
<dbReference type="RefSeq" id="WP_245732192.1">
    <property type="nucleotide sequence ID" value="NZ_FODY01000002.1"/>
</dbReference>
<dbReference type="Gene3D" id="3.40.140.10">
    <property type="entry name" value="Cytidine Deaminase, domain 2"/>
    <property type="match status" value="1"/>
</dbReference>
<dbReference type="InterPro" id="IPR015517">
    <property type="entry name" value="dCMP_deaminase-rel"/>
</dbReference>
<dbReference type="CDD" id="cd01286">
    <property type="entry name" value="deoxycytidylate_deaminase"/>
    <property type="match status" value="1"/>
</dbReference>
<accession>A0A1H8PUM1</accession>
<keyword evidence="10" id="KW-1185">Reference proteome</keyword>